<dbReference type="GO" id="GO:0016929">
    <property type="term" value="F:deSUMOylase activity"/>
    <property type="evidence" value="ECO:0007669"/>
    <property type="project" value="TreeGrafter"/>
</dbReference>
<feature type="compositionally biased region" description="Low complexity" evidence="5">
    <location>
        <begin position="1640"/>
        <end position="1662"/>
    </location>
</feature>
<organism evidence="7 8">
    <name type="scientific">Hydnum rufescens UP504</name>
    <dbReference type="NCBI Taxonomy" id="1448309"/>
    <lineage>
        <taxon>Eukaryota</taxon>
        <taxon>Fungi</taxon>
        <taxon>Dikarya</taxon>
        <taxon>Basidiomycota</taxon>
        <taxon>Agaricomycotina</taxon>
        <taxon>Agaricomycetes</taxon>
        <taxon>Cantharellales</taxon>
        <taxon>Hydnaceae</taxon>
        <taxon>Hydnum</taxon>
    </lineage>
</organism>
<evidence type="ECO:0000256" key="1">
    <source>
        <dbReference type="ARBA" id="ARBA00005234"/>
    </source>
</evidence>
<evidence type="ECO:0000259" key="6">
    <source>
        <dbReference type="PROSITE" id="PS50600"/>
    </source>
</evidence>
<feature type="compositionally biased region" description="Polar residues" evidence="5">
    <location>
        <begin position="1675"/>
        <end position="1710"/>
    </location>
</feature>
<reference evidence="7" key="1">
    <citation type="journal article" date="2020" name="Nat. Commun.">
        <title>Large-scale genome sequencing of mycorrhizal fungi provides insights into the early evolution of symbiotic traits.</title>
        <authorList>
            <person name="Miyauchi S."/>
            <person name="Kiss E."/>
            <person name="Kuo A."/>
            <person name="Drula E."/>
            <person name="Kohler A."/>
            <person name="Sanchez-Garcia M."/>
            <person name="Morin E."/>
            <person name="Andreopoulos B."/>
            <person name="Barry K.W."/>
            <person name="Bonito G."/>
            <person name="Buee M."/>
            <person name="Carver A."/>
            <person name="Chen C."/>
            <person name="Cichocki N."/>
            <person name="Clum A."/>
            <person name="Culley D."/>
            <person name="Crous P.W."/>
            <person name="Fauchery L."/>
            <person name="Girlanda M."/>
            <person name="Hayes R.D."/>
            <person name="Keri Z."/>
            <person name="LaButti K."/>
            <person name="Lipzen A."/>
            <person name="Lombard V."/>
            <person name="Magnuson J."/>
            <person name="Maillard F."/>
            <person name="Murat C."/>
            <person name="Nolan M."/>
            <person name="Ohm R.A."/>
            <person name="Pangilinan J."/>
            <person name="Pereira M.F."/>
            <person name="Perotto S."/>
            <person name="Peter M."/>
            <person name="Pfister S."/>
            <person name="Riley R."/>
            <person name="Sitrit Y."/>
            <person name="Stielow J.B."/>
            <person name="Szollosi G."/>
            <person name="Zifcakova L."/>
            <person name="Stursova M."/>
            <person name="Spatafora J.W."/>
            <person name="Tedersoo L."/>
            <person name="Vaario L.M."/>
            <person name="Yamada A."/>
            <person name="Yan M."/>
            <person name="Wang P."/>
            <person name="Xu J."/>
            <person name="Bruns T."/>
            <person name="Baldrian P."/>
            <person name="Vilgalys R."/>
            <person name="Dunand C."/>
            <person name="Henrissat B."/>
            <person name="Grigoriev I.V."/>
            <person name="Hibbett D."/>
            <person name="Nagy L.G."/>
            <person name="Martin F.M."/>
        </authorList>
    </citation>
    <scope>NUCLEOTIDE SEQUENCE</scope>
    <source>
        <strain evidence="7">UP504</strain>
    </source>
</reference>
<dbReference type="PANTHER" id="PTHR12606:SF141">
    <property type="entry name" value="GH15225P-RELATED"/>
    <property type="match status" value="1"/>
</dbReference>
<feature type="compositionally biased region" description="Basic and acidic residues" evidence="5">
    <location>
        <begin position="936"/>
        <end position="957"/>
    </location>
</feature>
<dbReference type="Gene3D" id="3.40.395.10">
    <property type="entry name" value="Adenoviral Proteinase, Chain A"/>
    <property type="match status" value="2"/>
</dbReference>
<sequence>MARRKYGQRPWPPHLPSKGGFITFQDGTLVNDDAINSYINVLKMFACPTIHVFNTFFFSRLLDGFNKVATWHKDLRHPVFTHMEQIIVPIHLKSQSHWATVSIDFKRRIVTYMDSIFLPSTFEFVTEIMRKYLADLAALETCSFDLEAWTFIGSKDTSPQQTGTVDCGVFLIANIRNCAGIQPWKVLRPTEVPSARLQFMVDVVWGVIDYPRGYDHALQSIFPSHSPPAFILPMSPITSMSPVPLSPSCPKIVPAPMPAVATVIPSGNAAVGDVASYQRIMVVLDHHVRVKNKDATPLAWYLRAHWRGKARGVYDRDFDWQEHSRMQTISHSQPGDDWSLRDAGLLPSDQSESVHAKSSSHHGRLPVDAKEQSTMEMNFAAISVDDSLLLPSQLPSSVRSSNGRIADVECQLRYAQVTDVIVELRHWSHQRIGTRWGTCVCSDHFGTVVRDGLGQDTMFEDTLAKYNQCLTRTRAQLPSYISGGSTTNTGTEILRRAGFSRSIGSGRPPTRVHTTIDEVIRSGGKVLGPGALFLCSKSSHLRLPAYESLMRLVRWNQLGLTLLWTHYSPPRLLVQSMARRKYGQRPRPPHLPSEGGFITFRDGTLVNDDAINSYIDVLKMFARPTVHVFNTFFFSRLLDGFDKVATWHKDLRHPVFTHMERIIVPIHLKSQSHWATVSIDFKRRIVTYMDSIFLPSTFEFVTEIMRKYLADLAALETCSFDLEAWTFIGSKDTSPQQTGTVDCGVFLIANIRNCAGIQPWKVLRPTEVPSARLQFMVDVVWGVIDYPRGYDHALQSIFPSHSPPAFILPDEPDYVHVPRPALPRPVPKIVPAPMPAVATVIPSGRNEQPSPQQRSWGDITENEGRDLIRNAAAGDVASYQRIMVVLDHHVRVKNKDATPLARYLRAHWRGKARGVYDRDFDWQEHSRMRTISRSQPGDDRSLHRGEGGSHRNVRDRSCSPPIGSLRDAGLLPSDRSESVHAESSSHHGRLPVDAEEQSTMEMNFAAISVDDVAMATASAPPMIAPPVIASPVVPPAVVPPIAPAAAVIPRVAVAPPVVAPAAAVVPSPIIVDPPIAVAPPLAVASPSAIVSPVVASPAVASPAVALPAVVPPTIAPPAVTPAATPSLAVVSPSAIVPPAVASPAVALPAVDPPVISPPAVTPAAAAAVVPPPPIVPPLALASPSTITPSPVAGPPAAAAIPVLGTWYAVTINKFQVDGSEGQNALPYEQETLEEFRSMGALATSRSRVNKKRSKKQGRIVYRMSIYFKDYMLAQEVLESTRARAKAQNYLGVELITLPSVDYTQIGCQAMDLYYASVVYDRARSSEERDALLAVAPRIHINSAQMGPQFLEHDLYPIPPQLVSHSPHKMAACSFTTQDFELRVALQEQSEGSHSVSLTLRRFTMLLHAFWERKPGTFVSRLSPSHVTLRNELIQHEMASESEVFELDSFVVFGVSPVHLNQLRARRRAALRVAAFRRQELLFGLVLSLTRSRFFHRFSRVVSPIHLNQLQARRRATLRVVAFRQQELLFDLALSLSTSSYTSGYTLCRGFPLAGVFIRSRSIAREVVQFSIGFHAFLRSLQSVSINFELHFVSWLSVAGVLARNNSIILRGHSPRPSSHTPSSHTPSVPHPVVPHPISTPPSSHTPSSYTPSSHTPSSYTRPPTLPPVSMPMPTRSSRNTPSDQSLQSNLPRADSQVSKRLTSKLKSATARTKVRSKAGEKDPTASKFAVRGVTSGRDKVGYSRNESPSLSSTSHDIHSSLPILSLHPSKPVVDSASNPLQPPLTESKNAATSISARNSSNQSTSISRSTSKSALPSLEHTKDCGVDVEDSQTFWGDDYIMANAMLGIESSGSDADADWDPTISTGGKDLSDGEHFSDANSAEDVHVRSTGKEPSPVCSVAKKASPGPRGHGGRFSQAQLDEVEKHAELFRGAMASLAKSWGCHISTLYRVAKVAEL</sequence>
<dbReference type="GO" id="GO:0005634">
    <property type="term" value="C:nucleus"/>
    <property type="evidence" value="ECO:0007669"/>
    <property type="project" value="TreeGrafter"/>
</dbReference>
<feature type="compositionally biased region" description="Low complexity" evidence="5">
    <location>
        <begin position="1747"/>
        <end position="1756"/>
    </location>
</feature>
<evidence type="ECO:0000256" key="5">
    <source>
        <dbReference type="SAM" id="MobiDB-lite"/>
    </source>
</evidence>
<feature type="compositionally biased region" description="Low complexity" evidence="5">
    <location>
        <begin position="1614"/>
        <end position="1627"/>
    </location>
</feature>
<feature type="domain" description="Ubiquitin-like protease family profile" evidence="6">
    <location>
        <begin position="590"/>
        <end position="754"/>
    </location>
</feature>
<dbReference type="Pfam" id="PF02902">
    <property type="entry name" value="Peptidase_C48"/>
    <property type="match status" value="2"/>
</dbReference>
<evidence type="ECO:0000256" key="3">
    <source>
        <dbReference type="ARBA" id="ARBA00022801"/>
    </source>
</evidence>
<protein>
    <recommendedName>
        <fullName evidence="6">Ubiquitin-like protease family profile domain-containing protein</fullName>
    </recommendedName>
</protein>
<feature type="region of interest" description="Disordered" evidence="5">
    <location>
        <begin position="1737"/>
        <end position="1756"/>
    </location>
</feature>
<evidence type="ECO:0000256" key="2">
    <source>
        <dbReference type="ARBA" id="ARBA00022670"/>
    </source>
</evidence>
<keyword evidence="8" id="KW-1185">Reference proteome</keyword>
<comment type="similarity">
    <text evidence="1">Belongs to the peptidase C48 family.</text>
</comment>
<evidence type="ECO:0000313" key="7">
    <source>
        <dbReference type="EMBL" id="KAF9505163.1"/>
    </source>
</evidence>
<dbReference type="PANTHER" id="PTHR12606">
    <property type="entry name" value="SENTRIN/SUMO-SPECIFIC PROTEASE"/>
    <property type="match status" value="1"/>
</dbReference>
<dbReference type="OrthoDB" id="1939479at2759"/>
<feature type="compositionally biased region" description="Polar residues" evidence="5">
    <location>
        <begin position="1775"/>
        <end position="1792"/>
    </location>
</feature>
<dbReference type="GO" id="GO:0006508">
    <property type="term" value="P:proteolysis"/>
    <property type="evidence" value="ECO:0007669"/>
    <property type="project" value="UniProtKB-KW"/>
</dbReference>
<dbReference type="SUPFAM" id="SSF54001">
    <property type="entry name" value="Cysteine proteinases"/>
    <property type="match status" value="2"/>
</dbReference>
<evidence type="ECO:0000313" key="8">
    <source>
        <dbReference type="Proteomes" id="UP000886523"/>
    </source>
</evidence>
<evidence type="ECO:0000256" key="4">
    <source>
        <dbReference type="ARBA" id="ARBA00022807"/>
    </source>
</evidence>
<proteinExistence type="inferred from homology"/>
<accession>A0A9P6DNG4</accession>
<feature type="region of interest" description="Disordered" evidence="5">
    <location>
        <begin position="1883"/>
        <end position="1915"/>
    </location>
</feature>
<feature type="compositionally biased region" description="Pro residues" evidence="5">
    <location>
        <begin position="1628"/>
        <end position="1639"/>
    </location>
</feature>
<keyword evidence="3" id="KW-0378">Hydrolase</keyword>
<feature type="region of interest" description="Disordered" evidence="5">
    <location>
        <begin position="1612"/>
        <end position="1732"/>
    </location>
</feature>
<feature type="compositionally biased region" description="Low complexity" evidence="5">
    <location>
        <begin position="1793"/>
        <end position="1814"/>
    </location>
</feature>
<keyword evidence="2" id="KW-0645">Protease</keyword>
<feature type="domain" description="Ubiquitin-like protease family profile" evidence="6">
    <location>
        <begin position="1"/>
        <end position="178"/>
    </location>
</feature>
<feature type="compositionally biased region" description="Basic and acidic residues" evidence="5">
    <location>
        <begin position="974"/>
        <end position="985"/>
    </location>
</feature>
<dbReference type="EMBL" id="MU129170">
    <property type="protein sequence ID" value="KAF9505163.1"/>
    <property type="molecule type" value="Genomic_DNA"/>
</dbReference>
<gene>
    <name evidence="7" type="ORF">BS47DRAFT_1400657</name>
</gene>
<keyword evidence="4" id="KW-0788">Thiol protease</keyword>
<comment type="caution">
    <text evidence="7">The sequence shown here is derived from an EMBL/GenBank/DDBJ whole genome shotgun (WGS) entry which is preliminary data.</text>
</comment>
<dbReference type="Proteomes" id="UP000886523">
    <property type="component" value="Unassembled WGS sequence"/>
</dbReference>
<dbReference type="GO" id="GO:0016926">
    <property type="term" value="P:protein desumoylation"/>
    <property type="evidence" value="ECO:0007669"/>
    <property type="project" value="TreeGrafter"/>
</dbReference>
<name>A0A9P6DNG4_9AGAM</name>
<feature type="region of interest" description="Disordered" evidence="5">
    <location>
        <begin position="1770"/>
        <end position="1823"/>
    </location>
</feature>
<dbReference type="InterPro" id="IPR038765">
    <property type="entry name" value="Papain-like_cys_pep_sf"/>
</dbReference>
<dbReference type="PROSITE" id="PS50600">
    <property type="entry name" value="ULP_PROTEASE"/>
    <property type="match status" value="2"/>
</dbReference>
<feature type="region of interest" description="Disordered" evidence="5">
    <location>
        <begin position="928"/>
        <end position="992"/>
    </location>
</feature>
<dbReference type="InterPro" id="IPR003653">
    <property type="entry name" value="Peptidase_C48_C"/>
</dbReference>